<evidence type="ECO:0000256" key="5">
    <source>
        <dbReference type="SAM" id="MobiDB-lite"/>
    </source>
</evidence>
<dbReference type="Pfam" id="PF18132">
    <property type="entry name" value="Tyrosinase_C"/>
    <property type="match status" value="1"/>
</dbReference>
<dbReference type="InParanoid" id="A0A2T3AGW8"/>
<name>A0A2T3AGW8_9PEZI</name>
<evidence type="ECO:0000256" key="4">
    <source>
        <dbReference type="ARBA" id="ARBA00023033"/>
    </source>
</evidence>
<dbReference type="EMBL" id="KZ678390">
    <property type="protein sequence ID" value="PSR97483.1"/>
    <property type="molecule type" value="Genomic_DNA"/>
</dbReference>
<dbReference type="GO" id="GO:0046872">
    <property type="term" value="F:metal ion binding"/>
    <property type="evidence" value="ECO:0007669"/>
    <property type="project" value="UniProtKB-KW"/>
</dbReference>
<dbReference type="PANTHER" id="PTHR11474:SF32">
    <property type="entry name" value="TYROSINASE"/>
    <property type="match status" value="1"/>
</dbReference>
<evidence type="ECO:0000313" key="8">
    <source>
        <dbReference type="EMBL" id="PSR97483.1"/>
    </source>
</evidence>
<sequence>MVTAALCTSYDYGFDIIKSMNSKRQADGTIVTTGMPLRSDGSVPIRLEIRDLQQDTNQWSLYILALDMMQFTDQSDPTSWFSITSIHGVPFQPWGGVLPTPGNENSGYCHHQDILFPTWHRAYVSLYEVRTRNIRGEFETAAANCRAPYFDWAAIPADGLNILPPSVGRSPQVNVSGPMGVQSIANPLYNYEFKPANSSVFFDIAPWSGWNSTRRAPIDTDPQAPSNDSAVNQNLLSHRVEMQQRLYNLFSNYNNYTVFSNEGWAADTSQYDSLESIHDNVHAMLGGPDGHMTIVPFSAFDPLFFLHHCMVDRVLALWQVMHPTSWIASEAARFSSYTTSVGQVLDGSSTLEPFYSSSNGTFWNSDMLRDPAQLGYTYPEMAGIDLSNLTSVIEGQAGVAVAINRLYGGSSTNSISFATKRSLSQHPRNATSTNSPLNDLSPRLESASKVDNIISERGLYREWIANIRVERQALDGPFSVQLSFGNDLSPVGTMSVFASPPEVASLMQMAPGTHYISSTIPLTNALVLELEGGNIQSLEPAGTSTFLSQNLSVSVTRADGMLINPETVPGLSIKVISAVVQATSSEERLPLWEEPDYEMDVL</sequence>
<evidence type="ECO:0000256" key="2">
    <source>
        <dbReference type="ARBA" id="ARBA00022723"/>
    </source>
</evidence>
<dbReference type="InterPro" id="IPR041640">
    <property type="entry name" value="Tyrosinase_C"/>
</dbReference>
<evidence type="ECO:0000259" key="7">
    <source>
        <dbReference type="PROSITE" id="PS00498"/>
    </source>
</evidence>
<keyword evidence="2" id="KW-0479">Metal-binding</keyword>
<dbReference type="OrthoDB" id="6132182at2759"/>
<evidence type="ECO:0000256" key="3">
    <source>
        <dbReference type="ARBA" id="ARBA00023002"/>
    </source>
</evidence>
<proteinExistence type="predicted"/>
<evidence type="ECO:0000259" key="6">
    <source>
        <dbReference type="PROSITE" id="PS00497"/>
    </source>
</evidence>
<dbReference type="PANTHER" id="PTHR11474">
    <property type="entry name" value="TYROSINASE FAMILY MEMBER"/>
    <property type="match status" value="1"/>
</dbReference>
<evidence type="ECO:0000313" key="9">
    <source>
        <dbReference type="Proteomes" id="UP000241462"/>
    </source>
</evidence>
<gene>
    <name evidence="8" type="ORF">BD289DRAFT_491815</name>
</gene>
<keyword evidence="4" id="KW-0503">Monooxygenase</keyword>
<dbReference type="AlphaFoldDB" id="A0A2T3AGW8"/>
<feature type="domain" description="Tyrosinase copper-binding" evidence="7">
    <location>
        <begin position="301"/>
        <end position="312"/>
    </location>
</feature>
<dbReference type="GO" id="GO:0004497">
    <property type="term" value="F:monooxygenase activity"/>
    <property type="evidence" value="ECO:0007669"/>
    <property type="project" value="UniProtKB-KW"/>
</dbReference>
<dbReference type="InterPro" id="IPR008922">
    <property type="entry name" value="Di-copper_centre_dom_sf"/>
</dbReference>
<accession>A0A2T3AGW8</accession>
<feature type="region of interest" description="Disordered" evidence="5">
    <location>
        <begin position="421"/>
        <end position="442"/>
    </location>
</feature>
<dbReference type="InterPro" id="IPR002227">
    <property type="entry name" value="Tyrosinase_Cu-bd"/>
</dbReference>
<feature type="compositionally biased region" description="Polar residues" evidence="5">
    <location>
        <begin position="421"/>
        <end position="438"/>
    </location>
</feature>
<reference evidence="8 9" key="1">
    <citation type="journal article" date="2018" name="Mycol. Prog.">
        <title>Coniella lustricola, a new species from submerged detritus.</title>
        <authorList>
            <person name="Raudabaugh D.B."/>
            <person name="Iturriaga T."/>
            <person name="Carver A."/>
            <person name="Mondo S."/>
            <person name="Pangilinan J."/>
            <person name="Lipzen A."/>
            <person name="He G."/>
            <person name="Amirebrahimi M."/>
            <person name="Grigoriev I.V."/>
            <person name="Miller A.N."/>
        </authorList>
    </citation>
    <scope>NUCLEOTIDE SEQUENCE [LARGE SCALE GENOMIC DNA]</scope>
    <source>
        <strain evidence="8 9">B22-T-1</strain>
    </source>
</reference>
<feature type="domain" description="Tyrosinase copper-binding" evidence="6">
    <location>
        <begin position="110"/>
        <end position="128"/>
    </location>
</feature>
<dbReference type="PROSITE" id="PS00498">
    <property type="entry name" value="TYROSINASE_2"/>
    <property type="match status" value="1"/>
</dbReference>
<dbReference type="STRING" id="2025994.A0A2T3AGW8"/>
<dbReference type="Proteomes" id="UP000241462">
    <property type="component" value="Unassembled WGS sequence"/>
</dbReference>
<keyword evidence="3" id="KW-0560">Oxidoreductase</keyword>
<dbReference type="InterPro" id="IPR050316">
    <property type="entry name" value="Tyrosinase/Hemocyanin"/>
</dbReference>
<evidence type="ECO:0000256" key="1">
    <source>
        <dbReference type="ARBA" id="ARBA00001973"/>
    </source>
</evidence>
<organism evidence="8 9">
    <name type="scientific">Coniella lustricola</name>
    <dbReference type="NCBI Taxonomy" id="2025994"/>
    <lineage>
        <taxon>Eukaryota</taxon>
        <taxon>Fungi</taxon>
        <taxon>Dikarya</taxon>
        <taxon>Ascomycota</taxon>
        <taxon>Pezizomycotina</taxon>
        <taxon>Sordariomycetes</taxon>
        <taxon>Sordariomycetidae</taxon>
        <taxon>Diaporthales</taxon>
        <taxon>Schizoparmaceae</taxon>
        <taxon>Coniella</taxon>
    </lineage>
</organism>
<dbReference type="SUPFAM" id="SSF48056">
    <property type="entry name" value="Di-copper centre-containing domain"/>
    <property type="match status" value="1"/>
</dbReference>
<dbReference type="Pfam" id="PF00264">
    <property type="entry name" value="Tyrosinase"/>
    <property type="match status" value="1"/>
</dbReference>
<dbReference type="PROSITE" id="PS00497">
    <property type="entry name" value="TYROSINASE_1"/>
    <property type="match status" value="1"/>
</dbReference>
<protein>
    <submittedName>
        <fullName evidence="8">Common central domain of tyrosinase-domain-containing protein</fullName>
    </submittedName>
</protein>
<keyword evidence="9" id="KW-1185">Reference proteome</keyword>
<dbReference type="Gene3D" id="1.10.1280.10">
    <property type="entry name" value="Di-copper center containing domain from catechol oxidase"/>
    <property type="match status" value="1"/>
</dbReference>
<comment type="cofactor">
    <cofactor evidence="1">
        <name>Cu(2+)</name>
        <dbReference type="ChEBI" id="CHEBI:29036"/>
    </cofactor>
</comment>
<dbReference type="PRINTS" id="PR00092">
    <property type="entry name" value="TYROSINASE"/>
</dbReference>